<evidence type="ECO:0000313" key="1">
    <source>
        <dbReference type="EMBL" id="QCG77216.1"/>
    </source>
</evidence>
<proteinExistence type="predicted"/>
<dbReference type="EMBL" id="MK814752">
    <property type="protein sequence ID" value="QCG77216.1"/>
    <property type="molecule type" value="Genomic_DNA"/>
</dbReference>
<organism evidence="1 2">
    <name type="scientific">Gordonia phage Lutum</name>
    <dbReference type="NCBI Taxonomy" id="2572527"/>
    <lineage>
        <taxon>Viruses</taxon>
        <taxon>Duplodnaviria</taxon>
        <taxon>Heunggongvirae</taxon>
        <taxon>Uroviricota</taxon>
        <taxon>Caudoviricetes</taxon>
        <taxon>Langleyhallvirinae</taxon>
        <taxon>Getalongvirus</taxon>
        <taxon>Getalongvirus kenna</taxon>
    </lineage>
</organism>
<name>A0A4D6T5G6_9CAUD</name>
<reference evidence="1 2" key="1">
    <citation type="submission" date="2019-04" db="EMBL/GenBank/DDBJ databases">
        <authorList>
            <person name="Bortz R.L."/>
            <person name="Sibal A."/>
            <person name="Dong G."/>
            <person name="Miller O.M."/>
            <person name="Radford K.S."/>
            <person name="Love K.N."/>
            <person name="Garg M."/>
            <person name="Yang Y."/>
            <person name="Butela K.A."/>
            <person name="Garlena R.A."/>
            <person name="Russell D.A."/>
            <person name="Pope W.H."/>
            <person name="Jacobs-Sera D."/>
            <person name="Hatfull G.F."/>
        </authorList>
    </citation>
    <scope>NUCLEOTIDE SEQUENCE [LARGE SCALE GENOMIC DNA]</scope>
</reference>
<sequence length="160" mass="18322">MSAVKLTPTEELFMEVLSARVRLGEPWWTFASNATNRVAAKNLEAKGLVSTMSGQVERTFRADLTEQAKSEWLDDHYTSPIARRVETYKAERDSAIEALDALHRSLEPGRTRAVDRMRRERDAIRDIVERVKQWRKQYATCLHEDALDDLDAALYGAPRS</sequence>
<evidence type="ECO:0000313" key="2">
    <source>
        <dbReference type="Proteomes" id="UP000298541"/>
    </source>
</evidence>
<dbReference type="Proteomes" id="UP000298541">
    <property type="component" value="Segment"/>
</dbReference>
<gene>
    <name evidence="1" type="primary">59</name>
    <name evidence="1" type="ORF">SEA_LUTUM_59</name>
</gene>
<accession>A0A4D6T5G6</accession>
<protein>
    <submittedName>
        <fullName evidence="1">Helix-turn-helix DNA binding protein</fullName>
    </submittedName>
</protein>